<dbReference type="InterPro" id="IPR036286">
    <property type="entry name" value="LexA/Signal_pep-like_sf"/>
</dbReference>
<dbReference type="GO" id="GO:0003677">
    <property type="term" value="F:DNA binding"/>
    <property type="evidence" value="ECO:0007669"/>
    <property type="project" value="InterPro"/>
</dbReference>
<dbReference type="InterPro" id="IPR010982">
    <property type="entry name" value="Lambda_DNA-bd_dom_sf"/>
</dbReference>
<dbReference type="SUPFAM" id="SSF51306">
    <property type="entry name" value="LexA/Signal peptidase"/>
    <property type="match status" value="1"/>
</dbReference>
<reference evidence="2 3" key="1">
    <citation type="submission" date="2016-09" db="EMBL/GenBank/DDBJ databases">
        <title>Serratia marcescens MSU-97 and epiphytic antimycotic-producing bacteria.</title>
        <authorList>
            <person name="Matilla M.A."/>
        </authorList>
    </citation>
    <scope>NUCLEOTIDE SEQUENCE [LARGE SCALE GENOMIC DNA]</scope>
    <source>
        <strain evidence="2 3">MSU-97</strain>
    </source>
</reference>
<dbReference type="SUPFAM" id="SSF47413">
    <property type="entry name" value="lambda repressor-like DNA-binding domains"/>
    <property type="match status" value="1"/>
</dbReference>
<evidence type="ECO:0000259" key="1">
    <source>
        <dbReference type="Pfam" id="PF00717"/>
    </source>
</evidence>
<dbReference type="Proteomes" id="UP000185770">
    <property type="component" value="Unassembled WGS sequence"/>
</dbReference>
<sequence length="229" mass="25326">MNDEQKMHMQEMRRKRLAILIDNLGVGGQKRLAEALGIAADYVSRLLYPPGKKGKKGISGDMARRIEQYFAVQIGWLDGLEKTEQRAIRPKATKAHVKTLPLLTWTLPLSHEQQRKGATVHYPAMVQCSAQAYWLPVQDDTMSGSACANYPKGALILVEPVTAGVTEFVSGDKVIAKHSHSAELTFKTYVEDAGHRWLTTAMPGYPALNADEYEIIGIVLGAWLPSARL</sequence>
<dbReference type="AlphaFoldDB" id="A0A1Q4P1Q7"/>
<proteinExistence type="predicted"/>
<dbReference type="Gene3D" id="2.10.109.10">
    <property type="entry name" value="Umud Fragment, subunit A"/>
    <property type="match status" value="1"/>
</dbReference>
<dbReference type="EMBL" id="MJAO01000007">
    <property type="protein sequence ID" value="OKB67064.1"/>
    <property type="molecule type" value="Genomic_DNA"/>
</dbReference>
<accession>A0A1Q4P1Q7</accession>
<dbReference type="OrthoDB" id="9791537at2"/>
<evidence type="ECO:0000313" key="2">
    <source>
        <dbReference type="EMBL" id="OKB67064.1"/>
    </source>
</evidence>
<evidence type="ECO:0000313" key="3">
    <source>
        <dbReference type="Proteomes" id="UP000185770"/>
    </source>
</evidence>
<protein>
    <submittedName>
        <fullName evidence="2">Peptidase S24</fullName>
    </submittedName>
</protein>
<organism evidence="2 3">
    <name type="scientific">Serratia marcescens</name>
    <dbReference type="NCBI Taxonomy" id="615"/>
    <lineage>
        <taxon>Bacteria</taxon>
        <taxon>Pseudomonadati</taxon>
        <taxon>Pseudomonadota</taxon>
        <taxon>Gammaproteobacteria</taxon>
        <taxon>Enterobacterales</taxon>
        <taxon>Yersiniaceae</taxon>
        <taxon>Serratia</taxon>
    </lineage>
</organism>
<gene>
    <name evidence="2" type="ORF">BHU62_08380</name>
</gene>
<dbReference type="InterPro" id="IPR015927">
    <property type="entry name" value="Peptidase_S24_S26A/B/C"/>
</dbReference>
<dbReference type="RefSeq" id="WP_073531524.1">
    <property type="nucleotide sequence ID" value="NZ_MJAO01000007.1"/>
</dbReference>
<comment type="caution">
    <text evidence="2">The sequence shown here is derived from an EMBL/GenBank/DDBJ whole genome shotgun (WGS) entry which is preliminary data.</text>
</comment>
<feature type="domain" description="Peptidase S24/S26A/S26B/S26C" evidence="1">
    <location>
        <begin position="120"/>
        <end position="219"/>
    </location>
</feature>
<name>A0A1Q4P1Q7_SERMA</name>
<dbReference type="Pfam" id="PF00717">
    <property type="entry name" value="Peptidase_S24"/>
    <property type="match status" value="1"/>
</dbReference>